<dbReference type="AlphaFoldDB" id="A0A949N6E3"/>
<dbReference type="Proteomes" id="UP000694501">
    <property type="component" value="Unassembled WGS sequence"/>
</dbReference>
<dbReference type="CDD" id="cd00093">
    <property type="entry name" value="HTH_XRE"/>
    <property type="match status" value="1"/>
</dbReference>
<reference evidence="2" key="1">
    <citation type="submission" date="2021-06" db="EMBL/GenBank/DDBJ databases">
        <title>Sequencing of actinobacteria type strains.</title>
        <authorList>
            <person name="Nguyen G.-S."/>
            <person name="Wentzel A."/>
        </authorList>
    </citation>
    <scope>NUCLEOTIDE SEQUENCE</scope>
    <source>
        <strain evidence="2">P38-E01</strain>
    </source>
</reference>
<dbReference type="InterPro" id="IPR010982">
    <property type="entry name" value="Lambda_DNA-bd_dom_sf"/>
</dbReference>
<sequence length="87" mass="9373">MNKGYRIFKGSRREAVAEMPQAHVCPTSFGQAVYDRRAQLGWSQGELAERAGLTVAAIDRIEEGGATPSLHLLCLLNGAMGDQLTPS</sequence>
<evidence type="ECO:0000313" key="2">
    <source>
        <dbReference type="EMBL" id="MBU7596316.1"/>
    </source>
</evidence>
<name>A0A949N6E3_9ACTN</name>
<dbReference type="EMBL" id="JAELVF020000001">
    <property type="protein sequence ID" value="MBU7596316.1"/>
    <property type="molecule type" value="Genomic_DNA"/>
</dbReference>
<dbReference type="SUPFAM" id="SSF47413">
    <property type="entry name" value="lambda repressor-like DNA-binding domains"/>
    <property type="match status" value="1"/>
</dbReference>
<gene>
    <name evidence="2" type="ORF">JGS22_001345</name>
</gene>
<keyword evidence="3" id="KW-1185">Reference proteome</keyword>
<proteinExistence type="predicted"/>
<dbReference type="RefSeq" id="WP_211043860.1">
    <property type="nucleotide sequence ID" value="NZ_JAELVF020000001.1"/>
</dbReference>
<evidence type="ECO:0000259" key="1">
    <source>
        <dbReference type="PROSITE" id="PS50943"/>
    </source>
</evidence>
<protein>
    <submittedName>
        <fullName evidence="2">Helix-turn-helix domain-containing protein</fullName>
    </submittedName>
</protein>
<dbReference type="Gene3D" id="1.10.260.40">
    <property type="entry name" value="lambda repressor-like DNA-binding domains"/>
    <property type="match status" value="1"/>
</dbReference>
<dbReference type="InterPro" id="IPR001387">
    <property type="entry name" value="Cro/C1-type_HTH"/>
</dbReference>
<feature type="domain" description="HTH cro/C1-type" evidence="1">
    <location>
        <begin position="33"/>
        <end position="76"/>
    </location>
</feature>
<organism evidence="2 3">
    <name type="scientific">Streptomyces tardus</name>
    <dbReference type="NCBI Taxonomy" id="2780544"/>
    <lineage>
        <taxon>Bacteria</taxon>
        <taxon>Bacillati</taxon>
        <taxon>Actinomycetota</taxon>
        <taxon>Actinomycetes</taxon>
        <taxon>Kitasatosporales</taxon>
        <taxon>Streptomycetaceae</taxon>
        <taxon>Streptomyces</taxon>
    </lineage>
</organism>
<dbReference type="PROSITE" id="PS50943">
    <property type="entry name" value="HTH_CROC1"/>
    <property type="match status" value="1"/>
</dbReference>
<comment type="caution">
    <text evidence="2">The sequence shown here is derived from an EMBL/GenBank/DDBJ whole genome shotgun (WGS) entry which is preliminary data.</text>
</comment>
<dbReference type="Pfam" id="PF01381">
    <property type="entry name" value="HTH_3"/>
    <property type="match status" value="1"/>
</dbReference>
<dbReference type="SMART" id="SM00530">
    <property type="entry name" value="HTH_XRE"/>
    <property type="match status" value="1"/>
</dbReference>
<dbReference type="GO" id="GO:0003677">
    <property type="term" value="F:DNA binding"/>
    <property type="evidence" value="ECO:0007669"/>
    <property type="project" value="InterPro"/>
</dbReference>
<accession>A0A949N6E3</accession>
<evidence type="ECO:0000313" key="3">
    <source>
        <dbReference type="Proteomes" id="UP000694501"/>
    </source>
</evidence>